<dbReference type="Gene3D" id="6.10.340.10">
    <property type="match status" value="1"/>
</dbReference>
<accession>A0A3D9QTF8</accession>
<comment type="caution">
    <text evidence="8">The sequence shown here is derived from an EMBL/GenBank/DDBJ whole genome shotgun (WGS) entry which is preliminary data.</text>
</comment>
<feature type="domain" description="HAMP" evidence="7">
    <location>
        <begin position="293"/>
        <end position="345"/>
    </location>
</feature>
<keyword evidence="6" id="KW-0812">Transmembrane</keyword>
<feature type="transmembrane region" description="Helical" evidence="6">
    <location>
        <begin position="272"/>
        <end position="295"/>
    </location>
</feature>
<comment type="subcellular location">
    <subcellularLocation>
        <location evidence="1">Cell membrane</location>
        <topology evidence="1">Multi-pass membrane protein</topology>
    </subcellularLocation>
</comment>
<dbReference type="PROSITE" id="PS50885">
    <property type="entry name" value="HAMP"/>
    <property type="match status" value="1"/>
</dbReference>
<name>A0A3D9QTF8_9BACL</name>
<keyword evidence="2" id="KW-1003">Cell membrane</keyword>
<dbReference type="RefSeq" id="WP_116192204.1">
    <property type="nucleotide sequence ID" value="NZ_QTTN01000049.1"/>
</dbReference>
<dbReference type="InterPro" id="IPR050640">
    <property type="entry name" value="Bact_2-comp_sensor_kinase"/>
</dbReference>
<dbReference type="InterPro" id="IPR036890">
    <property type="entry name" value="HATPase_C_sf"/>
</dbReference>
<keyword evidence="6" id="KW-1133">Transmembrane helix</keyword>
<evidence type="ECO:0000256" key="3">
    <source>
        <dbReference type="ARBA" id="ARBA00022553"/>
    </source>
</evidence>
<keyword evidence="4" id="KW-0808">Transferase</keyword>
<protein>
    <submittedName>
        <fullName evidence="8">Two-component system sensor histidine kinase YesM</fullName>
    </submittedName>
</protein>
<sequence length="561" mass="64350">MSPIMILYTYSNKESVDVIREQIDFANESRLSNYLNQLESTVDQLAYFAAIVMNDSDVLAFAESYPKNGFDRYATQRNILDKLTMFSSSFSNKWNNRVTVFFPRSQAVVSTYSPYFYHSEELQEKARRGARNWYFDSVQEGSVTKSIFSRLFLKSAYSAENVLESPYVIEIDLYADNIVSLLDQFKNKGINDPFFYQSPINRILNSSSDTTLSDVIATRLSQQGEASDPFVVDYEGRQFQVYTKHSDEMGWTLVDYVPMKDILKPVTKSTQLFYSIVSLLILVALSAAGLLYFHIQVPVRQLIRGVQYFKNGQYSARLREKTNNDFQLLFSRFNQMTAEIQQLIEQVHAEEIRSREAVMKQLQSQINPHFLYNCFAFIISMAKMKRYETIVAIGHNLADYYKYSTHNEILVSSLQEELAFVHNYLDIMNMQLDKFSYEIEINSEMEGMRIPKLLIQPIVENAIVHGLEPKLERGMIRIRGTVLQEVCSITVEDDGAGFAGHEAGIIQQMPGREYADSGGTGMKNVAQRLNYFFGEGSGLDIGQSELGGAYVKLYWSIHEHH</sequence>
<dbReference type="InterPro" id="IPR003660">
    <property type="entry name" value="HAMP_dom"/>
</dbReference>
<reference evidence="8 9" key="1">
    <citation type="submission" date="2018-08" db="EMBL/GenBank/DDBJ databases">
        <title>Genomic Encyclopedia of Type Strains, Phase III (KMG-III): the genomes of soil and plant-associated and newly described type strains.</title>
        <authorList>
            <person name="Whitman W."/>
        </authorList>
    </citation>
    <scope>NUCLEOTIDE SEQUENCE [LARGE SCALE GENOMIC DNA]</scope>
    <source>
        <strain evidence="8 9">CGMCC 1.10966</strain>
    </source>
</reference>
<evidence type="ECO:0000313" key="8">
    <source>
        <dbReference type="EMBL" id="REE66659.1"/>
    </source>
</evidence>
<evidence type="ECO:0000259" key="7">
    <source>
        <dbReference type="PROSITE" id="PS50885"/>
    </source>
</evidence>
<gene>
    <name evidence="8" type="ORF">A8990_14927</name>
</gene>
<evidence type="ECO:0000256" key="4">
    <source>
        <dbReference type="ARBA" id="ARBA00022679"/>
    </source>
</evidence>
<proteinExistence type="predicted"/>
<dbReference type="Pfam" id="PF06580">
    <property type="entry name" value="His_kinase"/>
    <property type="match status" value="1"/>
</dbReference>
<organism evidence="8 9">
    <name type="scientific">Paenibacillus taihuensis</name>
    <dbReference type="NCBI Taxonomy" id="1156355"/>
    <lineage>
        <taxon>Bacteria</taxon>
        <taxon>Bacillati</taxon>
        <taxon>Bacillota</taxon>
        <taxon>Bacilli</taxon>
        <taxon>Bacillales</taxon>
        <taxon>Paenibacillaceae</taxon>
        <taxon>Paenibacillus</taxon>
    </lineage>
</organism>
<dbReference type="SMART" id="SM00304">
    <property type="entry name" value="HAMP"/>
    <property type="match status" value="1"/>
</dbReference>
<keyword evidence="3" id="KW-0597">Phosphoprotein</keyword>
<evidence type="ECO:0000256" key="1">
    <source>
        <dbReference type="ARBA" id="ARBA00004651"/>
    </source>
</evidence>
<dbReference type="EMBL" id="QTTN01000049">
    <property type="protein sequence ID" value="REE66659.1"/>
    <property type="molecule type" value="Genomic_DNA"/>
</dbReference>
<dbReference type="Proteomes" id="UP000256304">
    <property type="component" value="Unassembled WGS sequence"/>
</dbReference>
<dbReference type="GO" id="GO:0005886">
    <property type="term" value="C:plasma membrane"/>
    <property type="evidence" value="ECO:0007669"/>
    <property type="project" value="UniProtKB-SubCell"/>
</dbReference>
<dbReference type="Gene3D" id="3.30.565.10">
    <property type="entry name" value="Histidine kinase-like ATPase, C-terminal domain"/>
    <property type="match status" value="1"/>
</dbReference>
<keyword evidence="9" id="KW-1185">Reference proteome</keyword>
<dbReference type="PANTHER" id="PTHR34220:SF7">
    <property type="entry name" value="SENSOR HISTIDINE KINASE YPDA"/>
    <property type="match status" value="1"/>
</dbReference>
<dbReference type="GO" id="GO:0000155">
    <property type="term" value="F:phosphorelay sensor kinase activity"/>
    <property type="evidence" value="ECO:0007669"/>
    <property type="project" value="InterPro"/>
</dbReference>
<evidence type="ECO:0000313" key="9">
    <source>
        <dbReference type="Proteomes" id="UP000256304"/>
    </source>
</evidence>
<dbReference type="PANTHER" id="PTHR34220">
    <property type="entry name" value="SENSOR HISTIDINE KINASE YPDA"/>
    <property type="match status" value="1"/>
</dbReference>
<dbReference type="AlphaFoldDB" id="A0A3D9QTF8"/>
<dbReference type="InterPro" id="IPR010559">
    <property type="entry name" value="Sig_transdc_His_kin_internal"/>
</dbReference>
<evidence type="ECO:0000256" key="2">
    <source>
        <dbReference type="ARBA" id="ARBA00022475"/>
    </source>
</evidence>
<evidence type="ECO:0000256" key="5">
    <source>
        <dbReference type="ARBA" id="ARBA00023136"/>
    </source>
</evidence>
<dbReference type="SUPFAM" id="SSF55874">
    <property type="entry name" value="ATPase domain of HSP90 chaperone/DNA topoisomerase II/histidine kinase"/>
    <property type="match status" value="1"/>
</dbReference>
<dbReference type="SUPFAM" id="SSF158472">
    <property type="entry name" value="HAMP domain-like"/>
    <property type="match status" value="1"/>
</dbReference>
<dbReference type="CDD" id="cd06225">
    <property type="entry name" value="HAMP"/>
    <property type="match status" value="1"/>
</dbReference>
<keyword evidence="5 6" id="KW-0472">Membrane</keyword>
<evidence type="ECO:0000256" key="6">
    <source>
        <dbReference type="SAM" id="Phobius"/>
    </source>
</evidence>
<keyword evidence="8" id="KW-0418">Kinase</keyword>